<dbReference type="Proteomes" id="UP000064967">
    <property type="component" value="Chromosome"/>
</dbReference>
<dbReference type="AlphaFoldDB" id="A0A0K1PVH0"/>
<evidence type="ECO:0000313" key="3">
    <source>
        <dbReference type="Proteomes" id="UP000064967"/>
    </source>
</evidence>
<keyword evidence="3" id="KW-1185">Reference proteome</keyword>
<reference evidence="2 3" key="1">
    <citation type="submission" date="2015-08" db="EMBL/GenBank/DDBJ databases">
        <authorList>
            <person name="Babu N.S."/>
            <person name="Beckwith C.J."/>
            <person name="Beseler K.G."/>
            <person name="Brison A."/>
            <person name="Carone J.V."/>
            <person name="Caskin T.P."/>
            <person name="Diamond M."/>
            <person name="Durham M.E."/>
            <person name="Foxe J.M."/>
            <person name="Go M."/>
            <person name="Henderson B.A."/>
            <person name="Jones I.B."/>
            <person name="McGettigan J.A."/>
            <person name="Micheletti S.J."/>
            <person name="Nasrallah M.E."/>
            <person name="Ortiz D."/>
            <person name="Piller C.R."/>
            <person name="Privatt S.R."/>
            <person name="Schneider S.L."/>
            <person name="Sharp S."/>
            <person name="Smith T.C."/>
            <person name="Stanton J.D."/>
            <person name="Ullery H.E."/>
            <person name="Wilson R.J."/>
            <person name="Serrano M.G."/>
            <person name="Buck G."/>
            <person name="Lee V."/>
            <person name="Wang Y."/>
            <person name="Carvalho R."/>
            <person name="Voegtly L."/>
            <person name="Shi R."/>
            <person name="Duckworth R."/>
            <person name="Johnson A."/>
            <person name="Loviza R."/>
            <person name="Walstead R."/>
            <person name="Shah Z."/>
            <person name="Kiflezghi M."/>
            <person name="Wade K."/>
            <person name="Ball S.L."/>
            <person name="Bradley K.W."/>
            <person name="Asai D.J."/>
            <person name="Bowman C.A."/>
            <person name="Russell D.A."/>
            <person name="Pope W.H."/>
            <person name="Jacobs-Sera D."/>
            <person name="Hendrix R.W."/>
            <person name="Hatfull G.F."/>
        </authorList>
    </citation>
    <scope>NUCLEOTIDE SEQUENCE [LARGE SCALE GENOMIC DNA]</scope>
    <source>
        <strain evidence="2 3">DSM 27648</strain>
    </source>
</reference>
<protein>
    <submittedName>
        <fullName evidence="2">Uncharacterized protein</fullName>
    </submittedName>
</protein>
<evidence type="ECO:0000256" key="1">
    <source>
        <dbReference type="SAM" id="MobiDB-lite"/>
    </source>
</evidence>
<accession>A0A0K1PVH0</accession>
<proteinExistence type="predicted"/>
<dbReference type="EMBL" id="CP012333">
    <property type="protein sequence ID" value="AKU97124.1"/>
    <property type="molecule type" value="Genomic_DNA"/>
</dbReference>
<organism evidence="2 3">
    <name type="scientific">Labilithrix luteola</name>
    <dbReference type="NCBI Taxonomy" id="1391654"/>
    <lineage>
        <taxon>Bacteria</taxon>
        <taxon>Pseudomonadati</taxon>
        <taxon>Myxococcota</taxon>
        <taxon>Polyangia</taxon>
        <taxon>Polyangiales</taxon>
        <taxon>Labilitrichaceae</taxon>
        <taxon>Labilithrix</taxon>
    </lineage>
</organism>
<feature type="region of interest" description="Disordered" evidence="1">
    <location>
        <begin position="1"/>
        <end position="59"/>
    </location>
</feature>
<evidence type="ECO:0000313" key="2">
    <source>
        <dbReference type="EMBL" id="AKU97124.1"/>
    </source>
</evidence>
<name>A0A0K1PVH0_9BACT</name>
<sequence>MWRRIPSRGPPPPPRRRRDRTGHHGPMLRPRASWSSKADEVRNGDPAPRAGALVAMGRA</sequence>
<feature type="compositionally biased region" description="Basic residues" evidence="1">
    <location>
        <begin position="14"/>
        <end position="23"/>
    </location>
</feature>
<gene>
    <name evidence="2" type="ORF">AKJ09_03788</name>
</gene>
<dbReference type="KEGG" id="llu:AKJ09_03788"/>